<name>A0A9D4XA77_PEA</name>
<protein>
    <submittedName>
        <fullName evidence="2">Uncharacterized protein</fullName>
    </submittedName>
</protein>
<dbReference type="Gramene" id="Psat04G0210500-T1">
    <property type="protein sequence ID" value="KAI5417374.1"/>
    <property type="gene ID" value="KIW84_042105"/>
</dbReference>
<organism evidence="2 3">
    <name type="scientific">Pisum sativum</name>
    <name type="common">Garden pea</name>
    <name type="synonym">Lathyrus oleraceus</name>
    <dbReference type="NCBI Taxonomy" id="3888"/>
    <lineage>
        <taxon>Eukaryota</taxon>
        <taxon>Viridiplantae</taxon>
        <taxon>Streptophyta</taxon>
        <taxon>Embryophyta</taxon>
        <taxon>Tracheophyta</taxon>
        <taxon>Spermatophyta</taxon>
        <taxon>Magnoliopsida</taxon>
        <taxon>eudicotyledons</taxon>
        <taxon>Gunneridae</taxon>
        <taxon>Pentapetalae</taxon>
        <taxon>rosids</taxon>
        <taxon>fabids</taxon>
        <taxon>Fabales</taxon>
        <taxon>Fabaceae</taxon>
        <taxon>Papilionoideae</taxon>
        <taxon>50 kb inversion clade</taxon>
        <taxon>NPAAA clade</taxon>
        <taxon>Hologalegina</taxon>
        <taxon>IRL clade</taxon>
        <taxon>Fabeae</taxon>
        <taxon>Lathyrus</taxon>
    </lineage>
</organism>
<feature type="region of interest" description="Disordered" evidence="1">
    <location>
        <begin position="1"/>
        <end position="29"/>
    </location>
</feature>
<reference evidence="2 3" key="1">
    <citation type="journal article" date="2022" name="Nat. Genet.">
        <title>Improved pea reference genome and pan-genome highlight genomic features and evolutionary characteristics.</title>
        <authorList>
            <person name="Yang T."/>
            <person name="Liu R."/>
            <person name="Luo Y."/>
            <person name="Hu S."/>
            <person name="Wang D."/>
            <person name="Wang C."/>
            <person name="Pandey M.K."/>
            <person name="Ge S."/>
            <person name="Xu Q."/>
            <person name="Li N."/>
            <person name="Li G."/>
            <person name="Huang Y."/>
            <person name="Saxena R.K."/>
            <person name="Ji Y."/>
            <person name="Li M."/>
            <person name="Yan X."/>
            <person name="He Y."/>
            <person name="Liu Y."/>
            <person name="Wang X."/>
            <person name="Xiang C."/>
            <person name="Varshney R.K."/>
            <person name="Ding H."/>
            <person name="Gao S."/>
            <person name="Zong X."/>
        </authorList>
    </citation>
    <scope>NUCLEOTIDE SEQUENCE [LARGE SCALE GENOMIC DNA]</scope>
    <source>
        <strain evidence="2 3">cv. Zhongwan 6</strain>
    </source>
</reference>
<comment type="caution">
    <text evidence="2">The sequence shown here is derived from an EMBL/GenBank/DDBJ whole genome shotgun (WGS) entry which is preliminary data.</text>
</comment>
<evidence type="ECO:0000313" key="3">
    <source>
        <dbReference type="Proteomes" id="UP001058974"/>
    </source>
</evidence>
<evidence type="ECO:0000313" key="2">
    <source>
        <dbReference type="EMBL" id="KAI5417374.1"/>
    </source>
</evidence>
<keyword evidence="3" id="KW-1185">Reference proteome</keyword>
<evidence type="ECO:0000256" key="1">
    <source>
        <dbReference type="SAM" id="MobiDB-lite"/>
    </source>
</evidence>
<sequence length="209" mass="23256">MGPVHGERNGSSSHFSPQPPKLNRKRGTLQKGGNCFAPDCDSPLARSIPYWSFGGKKIRKREAFYWFPNLLLLKAALSRLDVGPPYYEDPAFPSRAYLVLVLRSKKTDALRLTLDPNKQATAFEPLSEKALVKRASALNLEVLLLGEGLMPLDWLERGEVRVRGMGFFSWCANAHFRFPFTSRGSRGSYAAAFPGPFLLVLRPEAIASS</sequence>
<dbReference type="Proteomes" id="UP001058974">
    <property type="component" value="Chromosome 4"/>
</dbReference>
<accession>A0A9D4XA77</accession>
<dbReference type="EMBL" id="JAMSHJ010000004">
    <property type="protein sequence ID" value="KAI5417374.1"/>
    <property type="molecule type" value="Genomic_DNA"/>
</dbReference>
<proteinExistence type="predicted"/>
<dbReference type="AlphaFoldDB" id="A0A9D4XA77"/>
<gene>
    <name evidence="2" type="ORF">KIW84_042105</name>
</gene>